<name>A0A160P4Z8_STRLU</name>
<dbReference type="PRINTS" id="PR00092">
    <property type="entry name" value="TYROSINASE"/>
</dbReference>
<dbReference type="PROSITE" id="PS00497">
    <property type="entry name" value="TYROSINASE_1"/>
    <property type="match status" value="1"/>
</dbReference>
<dbReference type="SUPFAM" id="SSF48056">
    <property type="entry name" value="Di-copper centre-containing domain"/>
    <property type="match status" value="1"/>
</dbReference>
<comment type="cofactor">
    <cofactor evidence="1">
        <name>Cu(2+)</name>
        <dbReference type="ChEBI" id="CHEBI:29036"/>
    </cofactor>
</comment>
<dbReference type="InterPro" id="IPR008922">
    <property type="entry name" value="Di-copper_centre_dom_sf"/>
</dbReference>
<dbReference type="EMBL" id="AP017424">
    <property type="protein sequence ID" value="BAU85723.1"/>
    <property type="molecule type" value="Genomic_DNA"/>
</dbReference>
<comment type="similarity">
    <text evidence="2">Belongs to the tyrosinase family.</text>
</comment>
<reference evidence="8 9" key="1">
    <citation type="journal article" date="2016" name="Genome Announc.">
        <title>Complete Genome Sequence of Thiostrepton-Producing Streptomyces laurentii ATCC 31255.</title>
        <authorList>
            <person name="Doi K."/>
            <person name="Fujino Y."/>
            <person name="Nagayoshi Y."/>
            <person name="Ohshima T."/>
            <person name="Ogata S."/>
        </authorList>
    </citation>
    <scope>NUCLEOTIDE SEQUENCE [LARGE SCALE GENOMIC DNA]</scope>
    <source>
        <strain evidence="8 9">ATCC 31255</strain>
    </source>
</reference>
<organism evidence="8 9">
    <name type="scientific">Streptomyces laurentii</name>
    <dbReference type="NCBI Taxonomy" id="39478"/>
    <lineage>
        <taxon>Bacteria</taxon>
        <taxon>Bacillati</taxon>
        <taxon>Actinomycetota</taxon>
        <taxon>Actinomycetes</taxon>
        <taxon>Kitasatosporales</taxon>
        <taxon>Streptomycetaceae</taxon>
        <taxon>Streptomyces</taxon>
    </lineage>
</organism>
<accession>A0A160P4Z8</accession>
<dbReference type="AlphaFoldDB" id="A0A160P4Z8"/>
<dbReference type="GO" id="GO:0016491">
    <property type="term" value="F:oxidoreductase activity"/>
    <property type="evidence" value="ECO:0007669"/>
    <property type="project" value="UniProtKB-KW"/>
</dbReference>
<evidence type="ECO:0000259" key="7">
    <source>
        <dbReference type="PROSITE" id="PS00498"/>
    </source>
</evidence>
<keyword evidence="9" id="KW-1185">Reference proteome</keyword>
<gene>
    <name evidence="8" type="ORF">SLA_4839</name>
</gene>
<sequence>MAYTRKDQRDLTKTERKRFVDAVLGLKKSGQYDDFVRSHIDYYVADGEGQLRVAHMCPSFLPWHRKFLLEFERALRTVDESVTVPYWDWTRDNTPDASVWADDFLGGNGRSSDYQVTTGPFAYKRGQWDIRYGMTEQSFLSRDFGRPRNPLTLPTAADVDAALKQKAYDSSPWNSTSPSGFRNRLEGWGGGEGNERFRLHNRVHRWVGGQMLGGGSVNDPVFWLHHSYIDMLWSRWQSQNPKAGYLPKSQPAEGDPQHDKVAALNDPMAPWDVTPAEMLDHSSIYRYA</sequence>
<evidence type="ECO:0000313" key="8">
    <source>
        <dbReference type="EMBL" id="BAU85723.1"/>
    </source>
</evidence>
<evidence type="ECO:0000256" key="4">
    <source>
        <dbReference type="ARBA" id="ARBA00023002"/>
    </source>
</evidence>
<dbReference type="Pfam" id="PF00264">
    <property type="entry name" value="Tyrosinase"/>
    <property type="match status" value="1"/>
</dbReference>
<evidence type="ECO:0000256" key="2">
    <source>
        <dbReference type="ARBA" id="ARBA00009928"/>
    </source>
</evidence>
<dbReference type="PANTHER" id="PTHR11474:SF126">
    <property type="entry name" value="TYROSINASE-LIKE PROTEIN TYR-1-RELATED"/>
    <property type="match status" value="1"/>
</dbReference>
<evidence type="ECO:0000256" key="5">
    <source>
        <dbReference type="ARBA" id="ARBA00023008"/>
    </source>
</evidence>
<evidence type="ECO:0000313" key="9">
    <source>
        <dbReference type="Proteomes" id="UP000217676"/>
    </source>
</evidence>
<evidence type="ECO:0000256" key="1">
    <source>
        <dbReference type="ARBA" id="ARBA00001973"/>
    </source>
</evidence>
<proteinExistence type="inferred from homology"/>
<feature type="domain" description="Tyrosinase copper-binding" evidence="7">
    <location>
        <begin position="219"/>
        <end position="230"/>
    </location>
</feature>
<evidence type="ECO:0000259" key="6">
    <source>
        <dbReference type="PROSITE" id="PS00497"/>
    </source>
</evidence>
<protein>
    <submittedName>
        <fullName evidence="8">Tyrosinase</fullName>
    </submittedName>
</protein>
<evidence type="ECO:0000256" key="3">
    <source>
        <dbReference type="ARBA" id="ARBA00022723"/>
    </source>
</evidence>
<keyword evidence="3" id="KW-0479">Metal-binding</keyword>
<dbReference type="GO" id="GO:0046872">
    <property type="term" value="F:metal ion binding"/>
    <property type="evidence" value="ECO:0007669"/>
    <property type="project" value="UniProtKB-KW"/>
</dbReference>
<dbReference type="PANTHER" id="PTHR11474">
    <property type="entry name" value="TYROSINASE FAMILY MEMBER"/>
    <property type="match status" value="1"/>
</dbReference>
<feature type="domain" description="Tyrosinase copper-binding" evidence="6">
    <location>
        <begin position="55"/>
        <end position="72"/>
    </location>
</feature>
<keyword evidence="5" id="KW-0186">Copper</keyword>
<dbReference type="InterPro" id="IPR002227">
    <property type="entry name" value="Tyrosinase_Cu-bd"/>
</dbReference>
<dbReference type="Proteomes" id="UP000217676">
    <property type="component" value="Chromosome"/>
</dbReference>
<dbReference type="InterPro" id="IPR050316">
    <property type="entry name" value="Tyrosinase/Hemocyanin"/>
</dbReference>
<dbReference type="Gene3D" id="1.10.1280.10">
    <property type="entry name" value="Di-copper center containing domain from catechol oxidase"/>
    <property type="match status" value="1"/>
</dbReference>
<dbReference type="PROSITE" id="PS00498">
    <property type="entry name" value="TYROSINASE_2"/>
    <property type="match status" value="1"/>
</dbReference>
<dbReference type="KEGG" id="slau:SLA_4839"/>
<keyword evidence="4" id="KW-0560">Oxidoreductase</keyword>